<organism evidence="2">
    <name type="scientific">marine metagenome</name>
    <dbReference type="NCBI Taxonomy" id="408172"/>
    <lineage>
        <taxon>unclassified sequences</taxon>
        <taxon>metagenomes</taxon>
        <taxon>ecological metagenomes</taxon>
    </lineage>
</organism>
<dbReference type="AlphaFoldDB" id="A0A382NN25"/>
<protein>
    <submittedName>
        <fullName evidence="2">Uncharacterized protein</fullName>
    </submittedName>
</protein>
<gene>
    <name evidence="2" type="ORF">METZ01_LOCUS314571</name>
</gene>
<feature type="transmembrane region" description="Helical" evidence="1">
    <location>
        <begin position="46"/>
        <end position="69"/>
    </location>
</feature>
<dbReference type="EMBL" id="UINC01101139">
    <property type="protein sequence ID" value="SVC61717.1"/>
    <property type="molecule type" value="Genomic_DNA"/>
</dbReference>
<keyword evidence="1" id="KW-0472">Membrane</keyword>
<keyword evidence="1" id="KW-0812">Transmembrane</keyword>
<reference evidence="2" key="1">
    <citation type="submission" date="2018-05" db="EMBL/GenBank/DDBJ databases">
        <authorList>
            <person name="Lanie J.A."/>
            <person name="Ng W.-L."/>
            <person name="Kazmierczak K.M."/>
            <person name="Andrzejewski T.M."/>
            <person name="Davidsen T.M."/>
            <person name="Wayne K.J."/>
            <person name="Tettelin H."/>
            <person name="Glass J.I."/>
            <person name="Rusch D."/>
            <person name="Podicherti R."/>
            <person name="Tsui H.-C.T."/>
            <person name="Winkler M.E."/>
        </authorList>
    </citation>
    <scope>NUCLEOTIDE SEQUENCE</scope>
</reference>
<evidence type="ECO:0000256" key="1">
    <source>
        <dbReference type="SAM" id="Phobius"/>
    </source>
</evidence>
<keyword evidence="1" id="KW-1133">Transmembrane helix</keyword>
<feature type="non-terminal residue" evidence="2">
    <location>
        <position position="74"/>
    </location>
</feature>
<evidence type="ECO:0000313" key="2">
    <source>
        <dbReference type="EMBL" id="SVC61717.1"/>
    </source>
</evidence>
<accession>A0A382NN25</accession>
<name>A0A382NN25_9ZZZZ</name>
<sequence length="74" mass="8086">MILLAPSLVVVLQFLLLRLTEASRSARDRLLSNPSFDEIVANNAYGYYVDGLSTGLTMLGLLIVAQAAYSFSFD</sequence>
<proteinExistence type="predicted"/>